<comment type="caution">
    <text evidence="1">The sequence shown here is derived from an EMBL/GenBank/DDBJ whole genome shotgun (WGS) entry which is preliminary data.</text>
</comment>
<sequence>MKLPTEDLRFYKKPCIIDILKFADRLFYNYNLIEEKVIAPS</sequence>
<evidence type="ECO:0000313" key="2">
    <source>
        <dbReference type="Proteomes" id="UP000014974"/>
    </source>
</evidence>
<dbReference type="EMBL" id="ATNM01000201">
    <property type="protein sequence ID" value="EPR65071.1"/>
    <property type="molecule type" value="Genomic_DNA"/>
</dbReference>
<name>S7V5A1_9BACT</name>
<organism evidence="1 2">
    <name type="scientific">Cyclobacterium qasimii M12-11B</name>
    <dbReference type="NCBI Taxonomy" id="641524"/>
    <lineage>
        <taxon>Bacteria</taxon>
        <taxon>Pseudomonadati</taxon>
        <taxon>Bacteroidota</taxon>
        <taxon>Cytophagia</taxon>
        <taxon>Cytophagales</taxon>
        <taxon>Cyclobacteriaceae</taxon>
        <taxon>Cyclobacterium</taxon>
    </lineage>
</organism>
<dbReference type="AlphaFoldDB" id="S7V5A1"/>
<protein>
    <submittedName>
        <fullName evidence="1">Uncharacterized protein</fullName>
    </submittedName>
</protein>
<accession>S7V5A1</accession>
<evidence type="ECO:0000313" key="1">
    <source>
        <dbReference type="EMBL" id="EPR65071.1"/>
    </source>
</evidence>
<reference evidence="1 2" key="1">
    <citation type="journal article" date="2013" name="Genome Announc.">
        <title>Draft Genome Sequence of Cyclobacterium qasimii Strain M12-11BT, Isolated from Arctic Marine Sediment.</title>
        <authorList>
            <person name="Shivaji S."/>
            <person name="Ara S."/>
            <person name="Singh A."/>
            <person name="Kumar Pinnaka A."/>
        </authorList>
    </citation>
    <scope>NUCLEOTIDE SEQUENCE [LARGE SCALE GENOMIC DNA]</scope>
    <source>
        <strain evidence="1 2">M12-11B</strain>
    </source>
</reference>
<dbReference type="Proteomes" id="UP000014974">
    <property type="component" value="Unassembled WGS sequence"/>
</dbReference>
<proteinExistence type="predicted"/>
<gene>
    <name evidence="1" type="ORF">ADICYQ_5916</name>
</gene>